<dbReference type="KEGG" id="cgb:cg1969"/>
<dbReference type="Proteomes" id="UP000000582">
    <property type="component" value="Chromosome"/>
</dbReference>
<gene>
    <name evidence="1" type="ordered locus">Cgl1749</name>
</gene>
<dbReference type="GeneID" id="1019711"/>
<name>Q8NPR2_CORGL</name>
<evidence type="ECO:0000313" key="1">
    <source>
        <dbReference type="EMBL" id="BAB99142.1"/>
    </source>
</evidence>
<dbReference type="BioCyc" id="CORYNE:G18NG-11341-MONOMER"/>
<accession>Q8NPR2</accession>
<dbReference type="EMBL" id="BA000036">
    <property type="protein sequence ID" value="BAB99142.1"/>
    <property type="molecule type" value="Genomic_DNA"/>
</dbReference>
<evidence type="ECO:0000313" key="2">
    <source>
        <dbReference type="Proteomes" id="UP000000582"/>
    </source>
</evidence>
<accession>Q6M4M8</accession>
<dbReference type="KEGG" id="cgl:Cgl1749"/>
<sequence length="176" mass="19436">MTTSSPLKSKNSLNGAQTTFVRNCVADGPTEVKATIDARGGIEQLRDNEISQLPDKLWFNSATSASNDEFTTDNIRLGLLYNMALNKASAHRYELAARWYAIVSPQPSQEASHKRIASWHLTQLHALVTLSRTLGVIIPGDEIDALAQSMENARQVGTENWSTVTMRTYVTNRKAS</sequence>
<dbReference type="STRING" id="196627.cg1969"/>
<keyword evidence="2" id="KW-1185">Reference proteome</keyword>
<proteinExistence type="predicted"/>
<dbReference type="OrthoDB" id="9877227at2"/>
<reference evidence="2" key="1">
    <citation type="journal article" date="2003" name="Appl. Microbiol. Biotechnol.">
        <title>The Corynebacterium glutamicum genome: features and impacts on biotechnological processes.</title>
        <authorList>
            <person name="Ikeda M."/>
            <person name="Nakagawa S."/>
        </authorList>
    </citation>
    <scope>NUCLEOTIDE SEQUENCE [LARGE SCALE GENOMIC DNA]</scope>
    <source>
        <strain evidence="2">ATCC 13032 / DSM 20300 / BCRC 11384 / JCM 1318 / LMG 3730 / NCIMB 10025</strain>
    </source>
</reference>
<dbReference type="PATRIC" id="fig|196627.13.peg.1701"/>
<dbReference type="RefSeq" id="WP_011014596.1">
    <property type="nucleotide sequence ID" value="NC_003450.3"/>
</dbReference>
<organism evidence="1 2">
    <name type="scientific">Corynebacterium glutamicum (strain ATCC 13032 / DSM 20300 / JCM 1318 / BCRC 11384 / CCUG 27702 / LMG 3730 / NBRC 12168 / NCIMB 10025 / NRRL B-2784 / 534)</name>
    <dbReference type="NCBI Taxonomy" id="196627"/>
    <lineage>
        <taxon>Bacteria</taxon>
        <taxon>Bacillati</taxon>
        <taxon>Actinomycetota</taxon>
        <taxon>Actinomycetes</taxon>
        <taxon>Mycobacteriales</taxon>
        <taxon>Corynebacteriaceae</taxon>
        <taxon>Corynebacterium</taxon>
    </lineage>
</organism>
<dbReference type="HOGENOM" id="CLU_1522694_0_0_11"/>
<dbReference type="AlphaFoldDB" id="Q8NPR2"/>
<protein>
    <submittedName>
        <fullName evidence="1">Uncharacterized protein</fullName>
    </submittedName>
</protein>